<evidence type="ECO:0000313" key="3">
    <source>
        <dbReference type="Proteomes" id="UP001283361"/>
    </source>
</evidence>
<comment type="caution">
    <text evidence="2">The sequence shown here is derived from an EMBL/GenBank/DDBJ whole genome shotgun (WGS) entry which is preliminary data.</text>
</comment>
<reference evidence="2" key="1">
    <citation type="journal article" date="2023" name="G3 (Bethesda)">
        <title>A reference genome for the long-term kleptoplast-retaining sea slug Elysia crispata morphotype clarki.</title>
        <authorList>
            <person name="Eastman K.E."/>
            <person name="Pendleton A.L."/>
            <person name="Shaikh M.A."/>
            <person name="Suttiyut T."/>
            <person name="Ogas R."/>
            <person name="Tomko P."/>
            <person name="Gavelis G."/>
            <person name="Widhalm J.R."/>
            <person name="Wisecaver J.H."/>
        </authorList>
    </citation>
    <scope>NUCLEOTIDE SEQUENCE</scope>
    <source>
        <strain evidence="2">ECLA1</strain>
    </source>
</reference>
<name>A0AAE1E840_9GAST</name>
<organism evidence="2 3">
    <name type="scientific">Elysia crispata</name>
    <name type="common">lettuce slug</name>
    <dbReference type="NCBI Taxonomy" id="231223"/>
    <lineage>
        <taxon>Eukaryota</taxon>
        <taxon>Metazoa</taxon>
        <taxon>Spiralia</taxon>
        <taxon>Lophotrochozoa</taxon>
        <taxon>Mollusca</taxon>
        <taxon>Gastropoda</taxon>
        <taxon>Heterobranchia</taxon>
        <taxon>Euthyneura</taxon>
        <taxon>Panpulmonata</taxon>
        <taxon>Sacoglossa</taxon>
        <taxon>Placobranchoidea</taxon>
        <taxon>Plakobranchidae</taxon>
        <taxon>Elysia</taxon>
    </lineage>
</organism>
<gene>
    <name evidence="2" type="ORF">RRG08_054733</name>
</gene>
<feature type="compositionally biased region" description="Basic and acidic residues" evidence="1">
    <location>
        <begin position="38"/>
        <end position="47"/>
    </location>
</feature>
<evidence type="ECO:0000313" key="2">
    <source>
        <dbReference type="EMBL" id="KAK3797716.1"/>
    </source>
</evidence>
<sequence length="138" mass="15235">MSVTSERKITVQNDTLVQGLSKVLATGPAALDKKPRRPHETSYESCSQREHIMKANTRFPEAALTFGSDDPFIQRSARVVGADHAHDLSLLFPSRDSSALAMEGHGDVRLGFSCRISLTRAQLLCGDTHQVYVIQRDL</sequence>
<proteinExistence type="predicted"/>
<protein>
    <submittedName>
        <fullName evidence="2">Uncharacterized protein</fullName>
    </submittedName>
</protein>
<keyword evidence="3" id="KW-1185">Reference proteome</keyword>
<dbReference type="EMBL" id="JAWDGP010000750">
    <property type="protein sequence ID" value="KAK3797716.1"/>
    <property type="molecule type" value="Genomic_DNA"/>
</dbReference>
<accession>A0AAE1E840</accession>
<dbReference type="Proteomes" id="UP001283361">
    <property type="component" value="Unassembled WGS sequence"/>
</dbReference>
<feature type="region of interest" description="Disordered" evidence="1">
    <location>
        <begin position="27"/>
        <end position="47"/>
    </location>
</feature>
<dbReference type="AlphaFoldDB" id="A0AAE1E840"/>
<evidence type="ECO:0000256" key="1">
    <source>
        <dbReference type="SAM" id="MobiDB-lite"/>
    </source>
</evidence>